<feature type="region of interest" description="Disordered" evidence="1">
    <location>
        <begin position="289"/>
        <end position="333"/>
    </location>
</feature>
<sequence length="421" mass="46085">MPLPTTALAPKFPLHHAIQDKSLSEGDIMRILRNAFANDPACIGRPDNNGLRLISVAIAAANVTAINTLLELAATGMAAGEDPLGLLVPDSAQETPVSHNVRLLRESPRFVIHDLLDGATENITKAYIQHKMPACTCGKCAGCWLSPRMRFRLRETAHDVYVAMGPKLDSFFDGQPLDSTTILEDTPLQFIPISILQFGVYKPFYVGYRSAFHAIRDLLGDPSAVPTVPILRQELAQGARGGKYDRTSVEYFLERGGSIKYALDMTVHLAACLSRTPLGDGSFDVKWDEPLPPLGSPGAPAASPRLSSPQSGSPRLLGSPETDPGIKRRRRSSSVRDILGSFGKKEKKSWLSDIQQTAEAAENRERQARFKAEWDASGLPGCPLDTQFVGVRYLMGLHSAPRWDVDAQDAWGRDDCQLKRM</sequence>
<accession>A0A9P3GR64</accession>
<evidence type="ECO:0000313" key="2">
    <source>
        <dbReference type="EMBL" id="GJE99346.1"/>
    </source>
</evidence>
<dbReference type="Proteomes" id="UP000703269">
    <property type="component" value="Unassembled WGS sequence"/>
</dbReference>
<dbReference type="AlphaFoldDB" id="A0A9P3GR64"/>
<evidence type="ECO:0000313" key="3">
    <source>
        <dbReference type="Proteomes" id="UP000703269"/>
    </source>
</evidence>
<comment type="caution">
    <text evidence="2">The sequence shown here is derived from an EMBL/GenBank/DDBJ whole genome shotgun (WGS) entry which is preliminary data.</text>
</comment>
<dbReference type="OrthoDB" id="2753421at2759"/>
<keyword evidence="3" id="KW-1185">Reference proteome</keyword>
<feature type="compositionally biased region" description="Low complexity" evidence="1">
    <location>
        <begin position="296"/>
        <end position="309"/>
    </location>
</feature>
<name>A0A9P3GR64_9APHY</name>
<protein>
    <submittedName>
        <fullName evidence="2">Uncharacterized protein</fullName>
    </submittedName>
</protein>
<gene>
    <name evidence="2" type="ORF">PsYK624_156000</name>
</gene>
<dbReference type="EMBL" id="BPQB01000107">
    <property type="protein sequence ID" value="GJE99346.1"/>
    <property type="molecule type" value="Genomic_DNA"/>
</dbReference>
<organism evidence="2 3">
    <name type="scientific">Phanerochaete sordida</name>
    <dbReference type="NCBI Taxonomy" id="48140"/>
    <lineage>
        <taxon>Eukaryota</taxon>
        <taxon>Fungi</taxon>
        <taxon>Dikarya</taxon>
        <taxon>Basidiomycota</taxon>
        <taxon>Agaricomycotina</taxon>
        <taxon>Agaricomycetes</taxon>
        <taxon>Polyporales</taxon>
        <taxon>Phanerochaetaceae</taxon>
        <taxon>Phanerochaete</taxon>
    </lineage>
</organism>
<reference evidence="2 3" key="1">
    <citation type="submission" date="2021-08" db="EMBL/GenBank/DDBJ databases">
        <title>Draft Genome Sequence of Phanerochaete sordida strain YK-624.</title>
        <authorList>
            <person name="Mori T."/>
            <person name="Dohra H."/>
            <person name="Suzuki T."/>
            <person name="Kawagishi H."/>
            <person name="Hirai H."/>
        </authorList>
    </citation>
    <scope>NUCLEOTIDE SEQUENCE [LARGE SCALE GENOMIC DNA]</scope>
    <source>
        <strain evidence="2 3">YK-624</strain>
    </source>
</reference>
<evidence type="ECO:0000256" key="1">
    <source>
        <dbReference type="SAM" id="MobiDB-lite"/>
    </source>
</evidence>
<proteinExistence type="predicted"/>